<dbReference type="EMBL" id="AYLP01000642">
    <property type="protein sequence ID" value="ESS55864.1"/>
    <property type="molecule type" value="Genomic_DNA"/>
</dbReference>
<dbReference type="VEuPathDB" id="TriTrypDB:TCDM_12641"/>
<feature type="compositionally biased region" description="Polar residues" evidence="1">
    <location>
        <begin position="247"/>
        <end position="269"/>
    </location>
</feature>
<feature type="region of interest" description="Disordered" evidence="1">
    <location>
        <begin position="222"/>
        <end position="269"/>
    </location>
</feature>
<sequence>MVKTNASFCCGDIAQPSAWVEKEGKSADRPPERKRDSAAVSYLTQTLRGQCPVSCAESARRLWAHHCATRCDSSEHNSRHVPFRSHSWWCGIHCLAACWWRRLRFCRVIEDARHERCWAGWARPSAAIVPTSPTQTRPQQQTQKKDLPLRATSSCVMVRHFRAIPPHAVQHFHRGEPRRTLNASFISAECSSCQHQLQEEHQAALQHVRRAFVCLQTRKEKKSCAREETKKTAAEVQERRREKKEGSQSSRWHGSPKCGNSQYACRNKK</sequence>
<gene>
    <name evidence="2" type="ORF">TCDM_12641</name>
</gene>
<evidence type="ECO:0000313" key="3">
    <source>
        <dbReference type="Proteomes" id="UP000017861"/>
    </source>
</evidence>
<feature type="compositionally biased region" description="Basic and acidic residues" evidence="1">
    <location>
        <begin position="222"/>
        <end position="246"/>
    </location>
</feature>
<organism evidence="2 3">
    <name type="scientific">Trypanosoma cruzi Dm28c</name>
    <dbReference type="NCBI Taxonomy" id="1416333"/>
    <lineage>
        <taxon>Eukaryota</taxon>
        <taxon>Discoba</taxon>
        <taxon>Euglenozoa</taxon>
        <taxon>Kinetoplastea</taxon>
        <taxon>Metakinetoplastina</taxon>
        <taxon>Trypanosomatida</taxon>
        <taxon>Trypanosomatidae</taxon>
        <taxon>Trypanosoma</taxon>
        <taxon>Schizotrypanum</taxon>
    </lineage>
</organism>
<proteinExistence type="predicted"/>
<name>V5AKT2_TRYCR</name>
<dbReference type="AlphaFoldDB" id="V5AKT2"/>
<dbReference type="Proteomes" id="UP000017861">
    <property type="component" value="Unassembled WGS sequence"/>
</dbReference>
<evidence type="ECO:0000256" key="1">
    <source>
        <dbReference type="SAM" id="MobiDB-lite"/>
    </source>
</evidence>
<reference evidence="2 3" key="1">
    <citation type="journal article" date="2014" name="Genome Announc.">
        <title>Trypanosoma cruzi Clone Dm28c Draft Genome Sequence.</title>
        <authorList>
            <person name="Grisard E.C."/>
            <person name="Teixeira S.M."/>
            <person name="de Almeida L.G."/>
            <person name="Stoco P.H."/>
            <person name="Gerber A.L."/>
            <person name="Talavera-Lopez C."/>
            <person name="Lima O.C."/>
            <person name="Andersson B."/>
            <person name="de Vasconcelos A.T."/>
        </authorList>
    </citation>
    <scope>NUCLEOTIDE SEQUENCE [LARGE SCALE GENOMIC DNA]</scope>
    <source>
        <strain evidence="2 3">Dm28c</strain>
    </source>
</reference>
<accession>V5AKT2</accession>
<protein>
    <submittedName>
        <fullName evidence="2">Uncharacterized protein</fullName>
    </submittedName>
</protein>
<comment type="caution">
    <text evidence="2">The sequence shown here is derived from an EMBL/GenBank/DDBJ whole genome shotgun (WGS) entry which is preliminary data.</text>
</comment>
<evidence type="ECO:0000313" key="2">
    <source>
        <dbReference type="EMBL" id="ESS55864.1"/>
    </source>
</evidence>